<reference evidence="11" key="1">
    <citation type="submission" date="2022-07" db="EMBL/GenBank/DDBJ databases">
        <title>Phylogenomic reconstructions and comparative analyses of Kickxellomycotina fungi.</title>
        <authorList>
            <person name="Reynolds N.K."/>
            <person name="Stajich J.E."/>
            <person name="Barry K."/>
            <person name="Grigoriev I.V."/>
            <person name="Crous P."/>
            <person name="Smith M.E."/>
        </authorList>
    </citation>
    <scope>NUCLEOTIDE SEQUENCE</scope>
    <source>
        <strain evidence="11">RSA 1196</strain>
    </source>
</reference>
<dbReference type="AlphaFoldDB" id="A0A9W8E4Y4"/>
<evidence type="ECO:0008006" key="13">
    <source>
        <dbReference type="Google" id="ProtNLM"/>
    </source>
</evidence>
<comment type="similarity">
    <text evidence="3">Belongs to the COPE family.</text>
</comment>
<evidence type="ECO:0000256" key="6">
    <source>
        <dbReference type="ARBA" id="ARBA00022892"/>
    </source>
</evidence>
<keyword evidence="8" id="KW-0333">Golgi apparatus</keyword>
<comment type="subcellular location">
    <subcellularLocation>
        <location evidence="2">Cytoplasmic vesicle</location>
        <location evidence="2">COPI-coated vesicle membrane</location>
        <topology evidence="2">Peripheral membrane protein</topology>
        <orientation evidence="2">Cytoplasmic side</orientation>
    </subcellularLocation>
    <subcellularLocation>
        <location evidence="1">Golgi apparatus membrane</location>
        <topology evidence="1">Peripheral membrane protein</topology>
        <orientation evidence="1">Cytoplasmic side</orientation>
    </subcellularLocation>
</comment>
<keyword evidence="9" id="KW-0472">Membrane</keyword>
<name>A0A9W8E4Y4_9FUNG</name>
<comment type="caution">
    <text evidence="11">The sequence shown here is derived from an EMBL/GenBank/DDBJ whole genome shotgun (WGS) entry which is preliminary data.</text>
</comment>
<dbReference type="InterPro" id="IPR011990">
    <property type="entry name" value="TPR-like_helical_dom_sf"/>
</dbReference>
<dbReference type="Pfam" id="PF04733">
    <property type="entry name" value="Coatomer_E"/>
    <property type="match status" value="2"/>
</dbReference>
<evidence type="ECO:0000256" key="1">
    <source>
        <dbReference type="ARBA" id="ARBA00004255"/>
    </source>
</evidence>
<keyword evidence="4" id="KW-0813">Transport</keyword>
<evidence type="ECO:0000256" key="3">
    <source>
        <dbReference type="ARBA" id="ARBA00008827"/>
    </source>
</evidence>
<evidence type="ECO:0000313" key="11">
    <source>
        <dbReference type="EMBL" id="KAJ1958072.1"/>
    </source>
</evidence>
<dbReference type="EMBL" id="JANBPY010001841">
    <property type="protein sequence ID" value="KAJ1958072.1"/>
    <property type="molecule type" value="Genomic_DNA"/>
</dbReference>
<protein>
    <recommendedName>
        <fullName evidence="13">Coatomer subunit epsilon</fullName>
    </recommendedName>
</protein>
<dbReference type="PIRSF" id="PIRSF016478">
    <property type="entry name" value="Coatomer_esu"/>
    <property type="match status" value="1"/>
</dbReference>
<dbReference type="GO" id="GO:0006890">
    <property type="term" value="P:retrograde vesicle-mediated transport, Golgi to endoplasmic reticulum"/>
    <property type="evidence" value="ECO:0007669"/>
    <property type="project" value="InterPro"/>
</dbReference>
<evidence type="ECO:0000256" key="7">
    <source>
        <dbReference type="ARBA" id="ARBA00022927"/>
    </source>
</evidence>
<evidence type="ECO:0000256" key="4">
    <source>
        <dbReference type="ARBA" id="ARBA00022448"/>
    </source>
</evidence>
<evidence type="ECO:0000256" key="10">
    <source>
        <dbReference type="ARBA" id="ARBA00023329"/>
    </source>
</evidence>
<evidence type="ECO:0000256" key="8">
    <source>
        <dbReference type="ARBA" id="ARBA00023034"/>
    </source>
</evidence>
<sequence>MSSDAFVALYNLYHYGAYQAVVDQISPQPDAFLDPNTLSLQWLLYRAYLAQGKYTDVLDSLSASAGTTSLPAELEALRLLALVQEYQHQHQLPSRAEVLLSGKGLPTEAVGTQQLPVELLDPTERDLVEQLKSFMDDATHQGISQAVVPVASAFYCLGQLEDALQILAAFPKDLECLSLTIQILLTLQRTDLARKEVAKVKSWAEDDPLALLMEAWVNLRVGGPKYREALYTFEELAQAAPTPTVKLLVGQAACHLHLGHLPEAESLLLEALSIDDSDPDALANMVVCSELLQKPTTESGRYLDQLRQATPSHPLVCSVDEKSQLFDECLATLGS</sequence>
<dbReference type="PANTHER" id="PTHR10805:SF0">
    <property type="entry name" value="COATOMER SUBUNIT EPSILON"/>
    <property type="match status" value="1"/>
</dbReference>
<dbReference type="GO" id="GO:0005198">
    <property type="term" value="F:structural molecule activity"/>
    <property type="evidence" value="ECO:0007669"/>
    <property type="project" value="InterPro"/>
</dbReference>
<keyword evidence="6" id="KW-0931">ER-Golgi transport</keyword>
<keyword evidence="12" id="KW-1185">Reference proteome</keyword>
<dbReference type="InterPro" id="IPR006822">
    <property type="entry name" value="Coatomer_esu"/>
</dbReference>
<keyword evidence="5" id="KW-0963">Cytoplasm</keyword>
<dbReference type="GO" id="GO:0030126">
    <property type="term" value="C:COPI vesicle coat"/>
    <property type="evidence" value="ECO:0007669"/>
    <property type="project" value="TreeGrafter"/>
</dbReference>
<accession>A0A9W8E4Y4</accession>
<keyword evidence="10" id="KW-0968">Cytoplasmic vesicle</keyword>
<dbReference type="GO" id="GO:0000139">
    <property type="term" value="C:Golgi membrane"/>
    <property type="evidence" value="ECO:0007669"/>
    <property type="project" value="UniProtKB-SubCell"/>
</dbReference>
<dbReference type="GO" id="GO:0006891">
    <property type="term" value="P:intra-Golgi vesicle-mediated transport"/>
    <property type="evidence" value="ECO:0007669"/>
    <property type="project" value="TreeGrafter"/>
</dbReference>
<evidence type="ECO:0000256" key="9">
    <source>
        <dbReference type="ARBA" id="ARBA00023136"/>
    </source>
</evidence>
<evidence type="ECO:0000256" key="5">
    <source>
        <dbReference type="ARBA" id="ARBA00022490"/>
    </source>
</evidence>
<evidence type="ECO:0000313" key="12">
    <source>
        <dbReference type="Proteomes" id="UP001150925"/>
    </source>
</evidence>
<dbReference type="OrthoDB" id="310217at2759"/>
<dbReference type="Proteomes" id="UP001150925">
    <property type="component" value="Unassembled WGS sequence"/>
</dbReference>
<evidence type="ECO:0000256" key="2">
    <source>
        <dbReference type="ARBA" id="ARBA00004347"/>
    </source>
</evidence>
<gene>
    <name evidence="11" type="ORF">IWQ62_004963</name>
</gene>
<dbReference type="PANTHER" id="PTHR10805">
    <property type="entry name" value="COATOMER SUBUNIT EPSILON"/>
    <property type="match status" value="1"/>
</dbReference>
<proteinExistence type="inferred from homology"/>
<keyword evidence="7" id="KW-0653">Protein transport</keyword>
<dbReference type="Gene3D" id="1.25.40.10">
    <property type="entry name" value="Tetratricopeptide repeat domain"/>
    <property type="match status" value="1"/>
</dbReference>
<dbReference type="SUPFAM" id="SSF48452">
    <property type="entry name" value="TPR-like"/>
    <property type="match status" value="1"/>
</dbReference>
<dbReference type="GO" id="GO:0015031">
    <property type="term" value="P:protein transport"/>
    <property type="evidence" value="ECO:0007669"/>
    <property type="project" value="UniProtKB-KW"/>
</dbReference>
<organism evidence="11 12">
    <name type="scientific">Dispira parvispora</name>
    <dbReference type="NCBI Taxonomy" id="1520584"/>
    <lineage>
        <taxon>Eukaryota</taxon>
        <taxon>Fungi</taxon>
        <taxon>Fungi incertae sedis</taxon>
        <taxon>Zoopagomycota</taxon>
        <taxon>Kickxellomycotina</taxon>
        <taxon>Dimargaritomycetes</taxon>
        <taxon>Dimargaritales</taxon>
        <taxon>Dimargaritaceae</taxon>
        <taxon>Dispira</taxon>
    </lineage>
</organism>
<dbReference type="GO" id="GO:0006888">
    <property type="term" value="P:endoplasmic reticulum to Golgi vesicle-mediated transport"/>
    <property type="evidence" value="ECO:0007669"/>
    <property type="project" value="TreeGrafter"/>
</dbReference>